<dbReference type="InterPro" id="IPR050464">
    <property type="entry name" value="Zeta_carotene_desat/Oxidored"/>
</dbReference>
<organism evidence="2">
    <name type="scientific">Calcidiscus leptoporus</name>
    <dbReference type="NCBI Taxonomy" id="127549"/>
    <lineage>
        <taxon>Eukaryota</taxon>
        <taxon>Haptista</taxon>
        <taxon>Haptophyta</taxon>
        <taxon>Prymnesiophyceae</taxon>
        <taxon>Coccolithales</taxon>
        <taxon>Calcidiscaceae</taxon>
        <taxon>Calcidiscus</taxon>
    </lineage>
</organism>
<reference evidence="2" key="1">
    <citation type="submission" date="2021-01" db="EMBL/GenBank/DDBJ databases">
        <authorList>
            <person name="Corre E."/>
            <person name="Pelletier E."/>
            <person name="Niang G."/>
            <person name="Scheremetjew M."/>
            <person name="Finn R."/>
            <person name="Kale V."/>
            <person name="Holt S."/>
            <person name="Cochrane G."/>
            <person name="Meng A."/>
            <person name="Brown T."/>
            <person name="Cohen L."/>
        </authorList>
    </citation>
    <scope>NUCLEOTIDE SEQUENCE</scope>
    <source>
        <strain evidence="2">RCC1130</strain>
    </source>
</reference>
<feature type="domain" description="Amine oxidase" evidence="1">
    <location>
        <begin position="18"/>
        <end position="502"/>
    </location>
</feature>
<gene>
    <name evidence="2" type="ORF">CLEP1334_LOCUS7422</name>
</gene>
<dbReference type="AlphaFoldDB" id="A0A7S0IUY5"/>
<dbReference type="PANTHER" id="PTHR42923:SF46">
    <property type="entry name" value="AMINE OXIDASE"/>
    <property type="match status" value="1"/>
</dbReference>
<dbReference type="InterPro" id="IPR036188">
    <property type="entry name" value="FAD/NAD-bd_sf"/>
</dbReference>
<dbReference type="PANTHER" id="PTHR42923">
    <property type="entry name" value="PROTOPORPHYRINOGEN OXIDASE"/>
    <property type="match status" value="1"/>
</dbReference>
<dbReference type="Gene3D" id="1.10.3110.10">
    <property type="entry name" value="protoporphyrinogen ix oxidase, domain 3"/>
    <property type="match status" value="1"/>
</dbReference>
<accession>A0A7S0IUY5</accession>
<dbReference type="EMBL" id="HBER01014769">
    <property type="protein sequence ID" value="CAD8532170.1"/>
    <property type="molecule type" value="Transcribed_RNA"/>
</dbReference>
<protein>
    <recommendedName>
        <fullName evidence="1">Amine oxidase domain-containing protein</fullName>
    </recommendedName>
</protein>
<evidence type="ECO:0000259" key="1">
    <source>
        <dbReference type="Pfam" id="PF01593"/>
    </source>
</evidence>
<dbReference type="Pfam" id="PF01593">
    <property type="entry name" value="Amino_oxidase"/>
    <property type="match status" value="1"/>
</dbReference>
<dbReference type="SUPFAM" id="SSF51905">
    <property type="entry name" value="FAD/NAD(P)-binding domain"/>
    <property type="match status" value="1"/>
</dbReference>
<dbReference type="GO" id="GO:0016491">
    <property type="term" value="F:oxidoreductase activity"/>
    <property type="evidence" value="ECO:0007669"/>
    <property type="project" value="InterPro"/>
</dbReference>
<name>A0A7S0IUY5_9EUKA</name>
<dbReference type="Gene3D" id="3.50.50.60">
    <property type="entry name" value="FAD/NAD(P)-binding domain"/>
    <property type="match status" value="1"/>
</dbReference>
<sequence length="553" mass="59324">MSPPHVAVVGAGWGGWGAAKALLENGCKVTLLDALPDPCGETPYLTPSGKPFEAGTRGFWKDYPNIEALVSSLGLDEDEVFTPFTNSSFYSPDGLEATAPVFSATGLPELPSPIGQVLATFALFERIPVSDRVTMLGLLYAMLDFTRSEETFEKYDRMTAHELFIRMGLSQRLVDDFVRPTLLVGLFKPPEELSAAVAMELLYFYALAHQTSFDVRWIKDRTIAQAIIAPLSKALSELPLPELSGPAQESVPAQDVEGSLSALNVIGGARVSAIEVGDGGQVRRLRFMRNGEQVQLDDLDACVLALGAKGLKAVMGSSPTLARAAPELCRASALGGIDVVSVRLWLDKTVPTRSPANVFSKFEALRGAGGTFFMLDQLQTESNLWGGAQPQGSVVACDFYNAGAILPLPDEDIVALLMQQLLPCAVPGFGEAAVVDSYVQKYPQAVTWFSPGSFTSRPPLQTSVPNLVCAGDWVRMGAREHGAKGLCQERALVSGYEAANALARSGVLGDAHSAEHEVIAIRPDEPQVVAARELNRRGMDALSRFGLSSPWVR</sequence>
<dbReference type="InterPro" id="IPR002937">
    <property type="entry name" value="Amino_oxidase"/>
</dbReference>
<proteinExistence type="predicted"/>
<dbReference type="Gene3D" id="3.90.660.20">
    <property type="entry name" value="Protoporphyrinogen oxidase, mitochondrial, domain 2"/>
    <property type="match status" value="1"/>
</dbReference>
<evidence type="ECO:0000313" key="2">
    <source>
        <dbReference type="EMBL" id="CAD8532170.1"/>
    </source>
</evidence>